<keyword evidence="2" id="KW-1185">Reference proteome</keyword>
<dbReference type="EMBL" id="ML996570">
    <property type="protein sequence ID" value="KAF2758874.1"/>
    <property type="molecule type" value="Genomic_DNA"/>
</dbReference>
<evidence type="ECO:0000313" key="1">
    <source>
        <dbReference type="EMBL" id="KAF2758874.1"/>
    </source>
</evidence>
<name>A0A6A6WA17_9PEZI</name>
<reference evidence="1" key="1">
    <citation type="journal article" date="2020" name="Stud. Mycol.">
        <title>101 Dothideomycetes genomes: a test case for predicting lifestyles and emergence of pathogens.</title>
        <authorList>
            <person name="Haridas S."/>
            <person name="Albert R."/>
            <person name="Binder M."/>
            <person name="Bloem J."/>
            <person name="Labutti K."/>
            <person name="Salamov A."/>
            <person name="Andreopoulos B."/>
            <person name="Baker S."/>
            <person name="Barry K."/>
            <person name="Bills G."/>
            <person name="Bluhm B."/>
            <person name="Cannon C."/>
            <person name="Castanera R."/>
            <person name="Culley D."/>
            <person name="Daum C."/>
            <person name="Ezra D."/>
            <person name="Gonzalez J."/>
            <person name="Henrissat B."/>
            <person name="Kuo A."/>
            <person name="Liang C."/>
            <person name="Lipzen A."/>
            <person name="Lutzoni F."/>
            <person name="Magnuson J."/>
            <person name="Mondo S."/>
            <person name="Nolan M."/>
            <person name="Ohm R."/>
            <person name="Pangilinan J."/>
            <person name="Park H.-J."/>
            <person name="Ramirez L."/>
            <person name="Alfaro M."/>
            <person name="Sun H."/>
            <person name="Tritt A."/>
            <person name="Yoshinaga Y."/>
            <person name="Zwiers L.-H."/>
            <person name="Turgeon B."/>
            <person name="Goodwin S."/>
            <person name="Spatafora J."/>
            <person name="Crous P."/>
            <person name="Grigoriev I."/>
        </authorList>
    </citation>
    <scope>NUCLEOTIDE SEQUENCE</scope>
    <source>
        <strain evidence="1">CBS 121739</strain>
    </source>
</reference>
<accession>A0A6A6WA17</accession>
<proteinExistence type="predicted"/>
<dbReference type="Proteomes" id="UP000799437">
    <property type="component" value="Unassembled WGS sequence"/>
</dbReference>
<dbReference type="RefSeq" id="XP_033601325.1">
    <property type="nucleotide sequence ID" value="XM_033740782.1"/>
</dbReference>
<dbReference type="AlphaFoldDB" id="A0A6A6WA17"/>
<organism evidence="1 2">
    <name type="scientific">Pseudovirgaria hyperparasitica</name>
    <dbReference type="NCBI Taxonomy" id="470096"/>
    <lineage>
        <taxon>Eukaryota</taxon>
        <taxon>Fungi</taxon>
        <taxon>Dikarya</taxon>
        <taxon>Ascomycota</taxon>
        <taxon>Pezizomycotina</taxon>
        <taxon>Dothideomycetes</taxon>
        <taxon>Dothideomycetes incertae sedis</taxon>
        <taxon>Acrospermales</taxon>
        <taxon>Acrospermaceae</taxon>
        <taxon>Pseudovirgaria</taxon>
    </lineage>
</organism>
<gene>
    <name evidence="1" type="ORF">EJ05DRAFT_324836</name>
</gene>
<dbReference type="GeneID" id="54481836"/>
<sequence>MGFLGRNLTLPSLASASSQQLTCRPLVAPVALRWLHASPVKQIWNIDRHKTLHISPHAVVCLHELYRASITRSIRTGHFLCHSFKANIPLYILDRRARLTYHRRKLPAHARCCSSLASSSSVVKPAV</sequence>
<evidence type="ECO:0000313" key="2">
    <source>
        <dbReference type="Proteomes" id="UP000799437"/>
    </source>
</evidence>
<protein>
    <submittedName>
        <fullName evidence="1">Uncharacterized protein</fullName>
    </submittedName>
</protein>